<protein>
    <submittedName>
        <fullName evidence="1">Uncharacterized protein</fullName>
    </submittedName>
</protein>
<name>A0A368JP23_9BACT</name>
<dbReference type="Proteomes" id="UP000253383">
    <property type="component" value="Unassembled WGS sequence"/>
</dbReference>
<keyword evidence="2" id="KW-1185">Reference proteome</keyword>
<organism evidence="1 2">
    <name type="scientific">Larkinella punicea</name>
    <dbReference type="NCBI Taxonomy" id="2315727"/>
    <lineage>
        <taxon>Bacteria</taxon>
        <taxon>Pseudomonadati</taxon>
        <taxon>Bacteroidota</taxon>
        <taxon>Cytophagia</taxon>
        <taxon>Cytophagales</taxon>
        <taxon>Spirosomataceae</taxon>
        <taxon>Larkinella</taxon>
    </lineage>
</organism>
<comment type="caution">
    <text evidence="1">The sequence shown here is derived from an EMBL/GenBank/DDBJ whole genome shotgun (WGS) entry which is preliminary data.</text>
</comment>
<accession>A0A368JP23</accession>
<sequence length="219" mass="25456">MSHEQYDNHFNKLIKESLAKKNIVCIKAPIQDYVSDKIIDSKNWFYIYPKFHPRKGLFEISLKSTESEIGSLITGSFWEMLQKKYGEKDIARYRGDVIFDGTETYSPSEFDFTSSGHAVLVAHQNTDIIWECQNREIRVRHVQIYKDPLLGSTTVDEELNKLRKENAQSWPGSGSLAIVYTNRNISEDLQNIVDQESIKKEGIIRNEYERKIDSNKNNL</sequence>
<evidence type="ECO:0000313" key="1">
    <source>
        <dbReference type="EMBL" id="RCR69419.1"/>
    </source>
</evidence>
<gene>
    <name evidence="1" type="ORF">DUE52_11240</name>
</gene>
<evidence type="ECO:0000313" key="2">
    <source>
        <dbReference type="Proteomes" id="UP000253383"/>
    </source>
</evidence>
<reference evidence="1 2" key="1">
    <citation type="submission" date="2018-07" db="EMBL/GenBank/DDBJ databases">
        <title>Genome analysis of Larkinella rosea.</title>
        <authorList>
            <person name="Zhou Z."/>
            <person name="Wang G."/>
        </authorList>
    </citation>
    <scope>NUCLEOTIDE SEQUENCE [LARGE SCALE GENOMIC DNA]</scope>
    <source>
        <strain evidence="2">zzj9</strain>
    </source>
</reference>
<dbReference type="AlphaFoldDB" id="A0A368JP23"/>
<proteinExistence type="predicted"/>
<dbReference type="EMBL" id="QOWE01000008">
    <property type="protein sequence ID" value="RCR69419.1"/>
    <property type="molecule type" value="Genomic_DNA"/>
</dbReference>